<feature type="compositionally biased region" description="Polar residues" evidence="1">
    <location>
        <begin position="61"/>
        <end position="81"/>
    </location>
</feature>
<reference evidence="2 3" key="1">
    <citation type="submission" date="2014-04" db="EMBL/GenBank/DDBJ databases">
        <authorList>
            <consortium name="DOE Joint Genome Institute"/>
            <person name="Kuo A."/>
            <person name="Kohler A."/>
            <person name="Nagy L.G."/>
            <person name="Floudas D."/>
            <person name="Copeland A."/>
            <person name="Barry K.W."/>
            <person name="Cichocki N."/>
            <person name="Veneault-Fourrey C."/>
            <person name="LaButti K."/>
            <person name="Lindquist E.A."/>
            <person name="Lipzen A."/>
            <person name="Lundell T."/>
            <person name="Morin E."/>
            <person name="Murat C."/>
            <person name="Sun H."/>
            <person name="Tunlid A."/>
            <person name="Henrissat B."/>
            <person name="Grigoriev I.V."/>
            <person name="Hibbett D.S."/>
            <person name="Martin F."/>
            <person name="Nordberg H.P."/>
            <person name="Cantor M.N."/>
            <person name="Hua S.X."/>
        </authorList>
    </citation>
    <scope>NUCLEOTIDE SEQUENCE [LARGE SCALE GENOMIC DNA]</scope>
    <source>
        <strain evidence="2 3">Foug A</strain>
    </source>
</reference>
<gene>
    <name evidence="2" type="ORF">SCLCIDRAFT_1224483</name>
</gene>
<feature type="region of interest" description="Disordered" evidence="1">
    <location>
        <begin position="49"/>
        <end position="81"/>
    </location>
</feature>
<keyword evidence="3" id="KW-1185">Reference proteome</keyword>
<protein>
    <submittedName>
        <fullName evidence="2">Uncharacterized protein</fullName>
    </submittedName>
</protein>
<evidence type="ECO:0000313" key="2">
    <source>
        <dbReference type="EMBL" id="KIM51506.1"/>
    </source>
</evidence>
<organism evidence="2 3">
    <name type="scientific">Scleroderma citrinum Foug A</name>
    <dbReference type="NCBI Taxonomy" id="1036808"/>
    <lineage>
        <taxon>Eukaryota</taxon>
        <taxon>Fungi</taxon>
        <taxon>Dikarya</taxon>
        <taxon>Basidiomycota</taxon>
        <taxon>Agaricomycotina</taxon>
        <taxon>Agaricomycetes</taxon>
        <taxon>Agaricomycetidae</taxon>
        <taxon>Boletales</taxon>
        <taxon>Sclerodermatineae</taxon>
        <taxon>Sclerodermataceae</taxon>
        <taxon>Scleroderma</taxon>
    </lineage>
</organism>
<accession>A0A0C3D5Y4</accession>
<proteinExistence type="predicted"/>
<sequence>MSVRTGQTTIAGDDQNIIYCKLVCTLQLCWPTECSPDHSISHIHYRLSSSSPPSIDEYKHISTTPGTSRSQQTRKLYMQDT</sequence>
<dbReference type="AlphaFoldDB" id="A0A0C3D5Y4"/>
<name>A0A0C3D5Y4_9AGAM</name>
<dbReference type="InParanoid" id="A0A0C3D5Y4"/>
<dbReference type="HOGENOM" id="CLU_2612661_0_0_1"/>
<dbReference type="EMBL" id="KN822254">
    <property type="protein sequence ID" value="KIM51506.1"/>
    <property type="molecule type" value="Genomic_DNA"/>
</dbReference>
<evidence type="ECO:0000313" key="3">
    <source>
        <dbReference type="Proteomes" id="UP000053989"/>
    </source>
</evidence>
<reference evidence="3" key="2">
    <citation type="submission" date="2015-01" db="EMBL/GenBank/DDBJ databases">
        <title>Evolutionary Origins and Diversification of the Mycorrhizal Mutualists.</title>
        <authorList>
            <consortium name="DOE Joint Genome Institute"/>
            <consortium name="Mycorrhizal Genomics Consortium"/>
            <person name="Kohler A."/>
            <person name="Kuo A."/>
            <person name="Nagy L.G."/>
            <person name="Floudas D."/>
            <person name="Copeland A."/>
            <person name="Barry K.W."/>
            <person name="Cichocki N."/>
            <person name="Veneault-Fourrey C."/>
            <person name="LaButti K."/>
            <person name="Lindquist E.A."/>
            <person name="Lipzen A."/>
            <person name="Lundell T."/>
            <person name="Morin E."/>
            <person name="Murat C."/>
            <person name="Riley R."/>
            <person name="Ohm R."/>
            <person name="Sun H."/>
            <person name="Tunlid A."/>
            <person name="Henrissat B."/>
            <person name="Grigoriev I.V."/>
            <person name="Hibbett D.S."/>
            <person name="Martin F."/>
        </authorList>
    </citation>
    <scope>NUCLEOTIDE SEQUENCE [LARGE SCALE GENOMIC DNA]</scope>
    <source>
        <strain evidence="3">Foug A</strain>
    </source>
</reference>
<evidence type="ECO:0000256" key="1">
    <source>
        <dbReference type="SAM" id="MobiDB-lite"/>
    </source>
</evidence>
<dbReference type="Proteomes" id="UP000053989">
    <property type="component" value="Unassembled WGS sequence"/>
</dbReference>